<dbReference type="InterPro" id="IPR029062">
    <property type="entry name" value="Class_I_gatase-like"/>
</dbReference>
<evidence type="ECO:0008006" key="3">
    <source>
        <dbReference type="Google" id="ProtNLM"/>
    </source>
</evidence>
<comment type="caution">
    <text evidence="1">The sequence shown here is derived from an EMBL/GenBank/DDBJ whole genome shotgun (WGS) entry which is preliminary data.</text>
</comment>
<reference evidence="1" key="1">
    <citation type="journal article" date="2022" name="bioRxiv">
        <title>Genomics of Preaxostyla Flagellates Illuminates Evolutionary Transitions and the Path Towards Mitochondrial Loss.</title>
        <authorList>
            <person name="Novak L.V.F."/>
            <person name="Treitli S.C."/>
            <person name="Pyrih J."/>
            <person name="Halakuc P."/>
            <person name="Pipaliya S.V."/>
            <person name="Vacek V."/>
            <person name="Brzon O."/>
            <person name="Soukal P."/>
            <person name="Eme L."/>
            <person name="Dacks J.B."/>
            <person name="Karnkowska A."/>
            <person name="Elias M."/>
            <person name="Hampl V."/>
        </authorList>
    </citation>
    <scope>NUCLEOTIDE SEQUENCE</scope>
    <source>
        <strain evidence="1">RCP-MX</strain>
    </source>
</reference>
<dbReference type="Proteomes" id="UP001141327">
    <property type="component" value="Unassembled WGS sequence"/>
</dbReference>
<dbReference type="InterPro" id="IPR044992">
    <property type="entry name" value="ChyE-like"/>
</dbReference>
<evidence type="ECO:0000313" key="2">
    <source>
        <dbReference type="Proteomes" id="UP001141327"/>
    </source>
</evidence>
<protein>
    <recommendedName>
        <fullName evidence="3">Glutamine amidotransferase domain-containing protein</fullName>
    </recommendedName>
</protein>
<evidence type="ECO:0000313" key="1">
    <source>
        <dbReference type="EMBL" id="KAJ4454394.1"/>
    </source>
</evidence>
<dbReference type="Gene3D" id="3.40.50.880">
    <property type="match status" value="1"/>
</dbReference>
<organism evidence="1 2">
    <name type="scientific">Paratrimastix pyriformis</name>
    <dbReference type="NCBI Taxonomy" id="342808"/>
    <lineage>
        <taxon>Eukaryota</taxon>
        <taxon>Metamonada</taxon>
        <taxon>Preaxostyla</taxon>
        <taxon>Paratrimastigidae</taxon>
        <taxon>Paratrimastix</taxon>
    </lineage>
</organism>
<dbReference type="SUPFAM" id="SSF52317">
    <property type="entry name" value="Class I glutamine amidotransferase-like"/>
    <property type="match status" value="1"/>
</dbReference>
<accession>A0ABQ8U4X0</accession>
<proteinExistence type="predicted"/>
<name>A0ABQ8U4X0_9EUKA</name>
<dbReference type="PANTHER" id="PTHR42695:SF5">
    <property type="entry name" value="GLUTAMINE AMIDOTRANSFERASE YLR126C-RELATED"/>
    <property type="match status" value="1"/>
</dbReference>
<dbReference type="EMBL" id="JAPMOS010000160">
    <property type="protein sequence ID" value="KAJ4454394.1"/>
    <property type="molecule type" value="Genomic_DNA"/>
</dbReference>
<gene>
    <name evidence="1" type="ORF">PAPYR_10901</name>
</gene>
<sequence length="317" mass="34258">MASAAAPKTYAILNCEDSPDWPSFYTNLVDLPWECSVHHVWQGPAHFPSLDDLAAHTQAIIITGSLSAAYDTAESSFVPAFRTWLSGFFSRFYPRGFLVPSETRRPRVLGICFGHQIIAHVCGGIAARNTQAEWGQRELTLSPRWFEMPYVQAAGVLARKRFYYPWLGDEAAALQAPAPAPAPAAPAAATPAEPAAAPSAVAPSAVAPPAITGRTIHAIETHGDHVAVPPPEALVLATSLHTKVEAMALGTEVLTTQFHPEFTSSTPSSIILPLINSRAPLPTDQFKEWAEADFSLETDQCAYLRAVVRAFLYARTD</sequence>
<keyword evidence="2" id="KW-1185">Reference proteome</keyword>
<dbReference type="PANTHER" id="PTHR42695">
    <property type="entry name" value="GLUTAMINE AMIDOTRANSFERASE YLR126C-RELATED"/>
    <property type="match status" value="1"/>
</dbReference>